<reference evidence="2 3" key="1">
    <citation type="submission" date="2023-09" db="EMBL/GenBank/DDBJ databases">
        <title>Multi-omics analysis of a traditional fermented food reveals byproduct-associated fungal strains for waste-to-food upcycling.</title>
        <authorList>
            <consortium name="Lawrence Berkeley National Laboratory"/>
            <person name="Rekdal V.M."/>
            <person name="Villalobos-Escobedo J.M."/>
            <person name="Rodriguez-Valeron N."/>
            <person name="Garcia M.O."/>
            <person name="Vasquez D.P."/>
            <person name="Damayanti I."/>
            <person name="Sorensen P.M."/>
            <person name="Baidoo E.E."/>
            <person name="De Carvalho A.C."/>
            <person name="Riley R."/>
            <person name="Lipzen A."/>
            <person name="He G."/>
            <person name="Yan M."/>
            <person name="Haridas S."/>
            <person name="Daum C."/>
            <person name="Yoshinaga Y."/>
            <person name="Ng V."/>
            <person name="Grigoriev I.V."/>
            <person name="Munk R."/>
            <person name="Nuraida L."/>
            <person name="Wijaya C.H."/>
            <person name="Morales P.-C."/>
            <person name="Keasling J.D."/>
        </authorList>
    </citation>
    <scope>NUCLEOTIDE SEQUENCE [LARGE SCALE GENOMIC DNA]</scope>
    <source>
        <strain evidence="2 3">FGSC 2613</strain>
    </source>
</reference>
<dbReference type="EMBL" id="JAVLET010000014">
    <property type="protein sequence ID" value="KAL0466083.1"/>
    <property type="molecule type" value="Genomic_DNA"/>
</dbReference>
<sequence>MTDNQQQQQKPIYVATYGRDPKMAEAVSEKLLPDVEVVHTSLSLSTALHELPALFSGDTSIVPSSGLGSNTNRPPSERHIPTALLVGGSSLSDEEYENIVSAVREAIPGAEGSGTPVQFIRIGKRDVIAAGAFTGPNPETIAKNLEEGEGRGGTGGRFGDGDSAAGNDIGRDTKGGRGKGNGNGKRFWQRDRSADSGIGLPDDDNSSEMPQVTNDDFLGTAIATGTSTSFAFAGSTGWRYISLSDDDHHSEAPLANRDEAVGLLQGMRFRGKKKKEKKVVMFASGIPEEEEEHEDDDASGKKKVVEGKGGKREGWFETLMVHGFGSIAHFYVPCVDFTTFDGNGMVKEEVVVMPRQRQAHIVVFDDGLGGIALRDL</sequence>
<comment type="caution">
    <text evidence="2">The sequence shown here is derived from an EMBL/GenBank/DDBJ whole genome shotgun (WGS) entry which is preliminary data.</text>
</comment>
<dbReference type="Proteomes" id="UP001451303">
    <property type="component" value="Unassembled WGS sequence"/>
</dbReference>
<evidence type="ECO:0000313" key="3">
    <source>
        <dbReference type="Proteomes" id="UP001451303"/>
    </source>
</evidence>
<gene>
    <name evidence="2" type="ORF">QR685DRAFT_452012</name>
</gene>
<protein>
    <recommendedName>
        <fullName evidence="4">FIST domain-containing protein</fullName>
    </recommendedName>
</protein>
<feature type="region of interest" description="Disordered" evidence="1">
    <location>
        <begin position="146"/>
        <end position="208"/>
    </location>
</feature>
<accession>A0ABR3D2N6</accession>
<name>A0ABR3D2N6_NEUIN</name>
<evidence type="ECO:0000313" key="2">
    <source>
        <dbReference type="EMBL" id="KAL0466083.1"/>
    </source>
</evidence>
<evidence type="ECO:0000256" key="1">
    <source>
        <dbReference type="SAM" id="MobiDB-lite"/>
    </source>
</evidence>
<organism evidence="2 3">
    <name type="scientific">Neurospora intermedia</name>
    <dbReference type="NCBI Taxonomy" id="5142"/>
    <lineage>
        <taxon>Eukaryota</taxon>
        <taxon>Fungi</taxon>
        <taxon>Dikarya</taxon>
        <taxon>Ascomycota</taxon>
        <taxon>Pezizomycotina</taxon>
        <taxon>Sordariomycetes</taxon>
        <taxon>Sordariomycetidae</taxon>
        <taxon>Sordariales</taxon>
        <taxon>Sordariaceae</taxon>
        <taxon>Neurospora</taxon>
    </lineage>
</organism>
<evidence type="ECO:0008006" key="4">
    <source>
        <dbReference type="Google" id="ProtNLM"/>
    </source>
</evidence>
<keyword evidence="3" id="KW-1185">Reference proteome</keyword>
<proteinExistence type="predicted"/>